<keyword evidence="2" id="KW-0812">Transmembrane</keyword>
<keyword evidence="2" id="KW-1133">Transmembrane helix</keyword>
<feature type="compositionally biased region" description="Polar residues" evidence="1">
    <location>
        <begin position="18"/>
        <end position="27"/>
    </location>
</feature>
<feature type="transmembrane region" description="Helical" evidence="2">
    <location>
        <begin position="252"/>
        <end position="272"/>
    </location>
</feature>
<dbReference type="EMBL" id="MU865355">
    <property type="protein sequence ID" value="KAK4226034.1"/>
    <property type="molecule type" value="Genomic_DNA"/>
</dbReference>
<comment type="caution">
    <text evidence="3">The sequence shown here is derived from an EMBL/GenBank/DDBJ whole genome shotgun (WGS) entry which is preliminary data.</text>
</comment>
<reference evidence="3" key="2">
    <citation type="submission" date="2023-05" db="EMBL/GenBank/DDBJ databases">
        <authorList>
            <consortium name="Lawrence Berkeley National Laboratory"/>
            <person name="Steindorff A."/>
            <person name="Hensen N."/>
            <person name="Bonometti L."/>
            <person name="Westerberg I."/>
            <person name="Brannstrom I.O."/>
            <person name="Guillou S."/>
            <person name="Cros-Aarteil S."/>
            <person name="Calhoun S."/>
            <person name="Haridas S."/>
            <person name="Kuo A."/>
            <person name="Mondo S."/>
            <person name="Pangilinan J."/>
            <person name="Riley R."/>
            <person name="Labutti K."/>
            <person name="Andreopoulos B."/>
            <person name="Lipzen A."/>
            <person name="Chen C."/>
            <person name="Yanf M."/>
            <person name="Daum C."/>
            <person name="Ng V."/>
            <person name="Clum A."/>
            <person name="Ohm R."/>
            <person name="Martin F."/>
            <person name="Silar P."/>
            <person name="Natvig D."/>
            <person name="Lalanne C."/>
            <person name="Gautier V."/>
            <person name="Ament-Velasquez S.L."/>
            <person name="Kruys A."/>
            <person name="Hutchinson M.I."/>
            <person name="Powell A.J."/>
            <person name="Barry K."/>
            <person name="Miller A.N."/>
            <person name="Grigoriev I.V."/>
            <person name="Debuchy R."/>
            <person name="Gladieux P."/>
            <person name="Thoren M.H."/>
            <person name="Johannesson H."/>
        </authorList>
    </citation>
    <scope>NUCLEOTIDE SEQUENCE</scope>
    <source>
        <strain evidence="3">CBS 990.96</strain>
    </source>
</reference>
<protein>
    <submittedName>
        <fullName evidence="3">Uncharacterized protein</fullName>
    </submittedName>
</protein>
<sequence>MSNHNRVSSLPPHPQAKNYYTNTSPSTPRIWDEQLPYWEESPSTSRPRSCIDPPTRQDRWSYDLLRMPQSPNRPRPQSWHQPYAPPRPATPSGIPVGVEEASQILGLPSRPPSSSSYTPPDSRPPSRPPSMFDNYFLPTTQSTTPTAIYGEEINTNPTLFITPPPPPSSAAQKLDLIDSTSYPITFKFTRGEKEKNKESNPSPQSTKSGKKWRKRAFKANKPKVIKDIDEPPDACCFGFCRRKKVKMIGGKVAAWIMGAAIPITFGAVMGVVKGFTGGR</sequence>
<keyword evidence="4" id="KW-1185">Reference proteome</keyword>
<reference evidence="3" key="1">
    <citation type="journal article" date="2023" name="Mol. Phylogenet. Evol.">
        <title>Genome-scale phylogeny and comparative genomics of the fungal order Sordariales.</title>
        <authorList>
            <person name="Hensen N."/>
            <person name="Bonometti L."/>
            <person name="Westerberg I."/>
            <person name="Brannstrom I.O."/>
            <person name="Guillou S."/>
            <person name="Cros-Aarteil S."/>
            <person name="Calhoun S."/>
            <person name="Haridas S."/>
            <person name="Kuo A."/>
            <person name="Mondo S."/>
            <person name="Pangilinan J."/>
            <person name="Riley R."/>
            <person name="LaButti K."/>
            <person name="Andreopoulos B."/>
            <person name="Lipzen A."/>
            <person name="Chen C."/>
            <person name="Yan M."/>
            <person name="Daum C."/>
            <person name="Ng V."/>
            <person name="Clum A."/>
            <person name="Steindorff A."/>
            <person name="Ohm R.A."/>
            <person name="Martin F."/>
            <person name="Silar P."/>
            <person name="Natvig D.O."/>
            <person name="Lalanne C."/>
            <person name="Gautier V."/>
            <person name="Ament-Velasquez S.L."/>
            <person name="Kruys A."/>
            <person name="Hutchinson M.I."/>
            <person name="Powell A.J."/>
            <person name="Barry K."/>
            <person name="Miller A.N."/>
            <person name="Grigoriev I.V."/>
            <person name="Debuchy R."/>
            <person name="Gladieux P."/>
            <person name="Hiltunen Thoren M."/>
            <person name="Johannesson H."/>
        </authorList>
    </citation>
    <scope>NUCLEOTIDE SEQUENCE</scope>
    <source>
        <strain evidence="3">CBS 990.96</strain>
    </source>
</reference>
<feature type="region of interest" description="Disordered" evidence="1">
    <location>
        <begin position="189"/>
        <end position="214"/>
    </location>
</feature>
<gene>
    <name evidence="3" type="ORF">QBC38DRAFT_481615</name>
</gene>
<feature type="compositionally biased region" description="Basic and acidic residues" evidence="1">
    <location>
        <begin position="189"/>
        <end position="198"/>
    </location>
</feature>
<evidence type="ECO:0000256" key="1">
    <source>
        <dbReference type="SAM" id="MobiDB-lite"/>
    </source>
</evidence>
<accession>A0AAN7BME7</accession>
<evidence type="ECO:0000256" key="2">
    <source>
        <dbReference type="SAM" id="Phobius"/>
    </source>
</evidence>
<keyword evidence="2" id="KW-0472">Membrane</keyword>
<name>A0AAN7BME7_9PEZI</name>
<evidence type="ECO:0000313" key="3">
    <source>
        <dbReference type="EMBL" id="KAK4226034.1"/>
    </source>
</evidence>
<feature type="region of interest" description="Disordered" evidence="1">
    <location>
        <begin position="1"/>
        <end position="135"/>
    </location>
</feature>
<dbReference type="Proteomes" id="UP001301958">
    <property type="component" value="Unassembled WGS sequence"/>
</dbReference>
<organism evidence="3 4">
    <name type="scientific">Podospora fimiseda</name>
    <dbReference type="NCBI Taxonomy" id="252190"/>
    <lineage>
        <taxon>Eukaryota</taxon>
        <taxon>Fungi</taxon>
        <taxon>Dikarya</taxon>
        <taxon>Ascomycota</taxon>
        <taxon>Pezizomycotina</taxon>
        <taxon>Sordariomycetes</taxon>
        <taxon>Sordariomycetidae</taxon>
        <taxon>Sordariales</taxon>
        <taxon>Podosporaceae</taxon>
        <taxon>Podospora</taxon>
    </lineage>
</organism>
<dbReference type="AlphaFoldDB" id="A0AAN7BME7"/>
<evidence type="ECO:0000313" key="4">
    <source>
        <dbReference type="Proteomes" id="UP001301958"/>
    </source>
</evidence>
<proteinExistence type="predicted"/>